<sequence>MKRGHDLTGLMKFATRPEWADDLHDALDDHLGPVLTQFDIDSDELPGIIGDHWAMTLWGCAFEDLVTRVFEPDGRNIVDEYLKRRGWNEAGPNKLYMRALKTSVMSVYEVSAIEPGVGFLARDLIRGGDPVQVRERTASRTLGPWDRIGVRIIPVSGHRILAGGLLSFTAEATSALLEALRLGQGKRGPRAKLVIDDDQLRDLAPLISMVWLFDILPRMLEPVAIPTLHNADGEEVVFHRVRFPFTRGTTQALIGDRLDTVPALQRETSHFWNWLGTRTKQGKKGTGQMAWGVSMEDGTPVLGNLELKGRALILSVTSAERAERGVALVTQALGALVGTPLTEIETIEQAMAARQEGRTVSEPAPDIPVEVATPLVHGMLDRQYRTLLDEPVPMLGDKTPRQCAGSKAGRDQLATWLKHLENLSGRHADIDDPMATYDFGWIWQELGIEELRR</sequence>
<dbReference type="Pfam" id="PF25948">
    <property type="entry name" value="DUF7986"/>
    <property type="match status" value="1"/>
</dbReference>
<name>A0A059WGF6_RHIWD</name>
<evidence type="ECO:0000313" key="1">
    <source>
        <dbReference type="EMBL" id="AIA08946.1"/>
    </source>
</evidence>
<evidence type="ECO:0008006" key="2">
    <source>
        <dbReference type="Google" id="ProtNLM"/>
    </source>
</evidence>
<accession>A0A059WGF6</accession>
<reference evidence="1" key="2">
    <citation type="submission" date="2014-02" db="EMBL/GenBank/DDBJ databases">
        <authorList>
            <person name="Qing C."/>
            <person name="Jian H."/>
        </authorList>
    </citation>
    <scope>NUCLEOTIDE SEQUENCE</scope>
    <source>
        <strain evidence="1">DC-6</strain>
    </source>
</reference>
<protein>
    <recommendedName>
        <fullName evidence="2">DUF2384 domain-containing protein</fullName>
    </recommendedName>
</protein>
<proteinExistence type="predicted"/>
<dbReference type="AlphaFoldDB" id="A0A059WGF6"/>
<organism evidence="1">
    <name type="scientific">Rhizorhabdus wittichii (strain DC-6 / KACC 16600)</name>
    <name type="common">Sphingomonas wittichii</name>
    <dbReference type="NCBI Taxonomy" id="1283312"/>
    <lineage>
        <taxon>Bacteria</taxon>
        <taxon>Pseudomonadati</taxon>
        <taxon>Pseudomonadota</taxon>
        <taxon>Alphaproteobacteria</taxon>
        <taxon>Sphingomonadales</taxon>
        <taxon>Sphingomonadaceae</taxon>
        <taxon>Rhizorhabdus</taxon>
    </lineage>
</organism>
<dbReference type="InterPro" id="IPR058292">
    <property type="entry name" value="DUF7986"/>
</dbReference>
<reference evidence="1" key="1">
    <citation type="journal article" date="2014" name="Appl. Environ. Microbiol.">
        <title>Novel three-component Rieske non-heme iron oxygenase system catalyzing the N-dealkylation of chloroacetanilide herbicides in sphingomonads DC-6 and DC-2.</title>
        <authorList>
            <person name="Chen Q."/>
            <person name="Wang C.H."/>
            <person name="Deng S.K."/>
            <person name="Wu Y.D."/>
            <person name="Li Y."/>
            <person name="Yao L."/>
            <person name="Jiang J.D."/>
            <person name="Yan X."/>
            <person name="He J."/>
            <person name="Li S.P."/>
        </authorList>
    </citation>
    <scope>NUCLEOTIDE SEQUENCE</scope>
    <source>
        <strain evidence="1">DC-6</strain>
    </source>
</reference>
<dbReference type="EMBL" id="KJ461679">
    <property type="protein sequence ID" value="AIA08946.1"/>
    <property type="molecule type" value="Genomic_DNA"/>
</dbReference>